<dbReference type="SUPFAM" id="SSF47203">
    <property type="entry name" value="Acyl-CoA dehydrogenase C-terminal domain-like"/>
    <property type="match status" value="1"/>
</dbReference>
<name>E3JC19_PSEI1</name>
<dbReference type="InParanoid" id="E3JC19"/>
<dbReference type="InterPro" id="IPR037069">
    <property type="entry name" value="AcylCoA_DH/ox_N_sf"/>
</dbReference>
<dbReference type="eggNOG" id="COG1960">
    <property type="taxonomic scope" value="Bacteria"/>
</dbReference>
<dbReference type="PANTHER" id="PTHR43884">
    <property type="entry name" value="ACYL-COA DEHYDROGENASE"/>
    <property type="match status" value="1"/>
</dbReference>
<dbReference type="InterPro" id="IPR013786">
    <property type="entry name" value="AcylCoA_DH/ox_N"/>
</dbReference>
<evidence type="ECO:0000256" key="4">
    <source>
        <dbReference type="ARBA" id="ARBA00022827"/>
    </source>
</evidence>
<sequence>MSVSTHTTAIAATAEERAAAEELRAELRTVARDLLAGLPAGDEDVAADGWASFADAGWLGLEVPDELDGAGVGFAETAVVCQELGRAAARAPYLGTAVLGAGALLALAPGETRDGWLRALATGAPRLALALPTGDGAVGAPGALPFQLVAAAGGAWRVSGHADFVPDAAGAGTVLLLAAAPEGEPVLVAVEPGQPGVRIADQPVLDVSRGLGTVTVADATVGEVHRFGGDGQAAVRTLLARGALALAVDSLGVAEAMLDATVAYVGVRHQFGRAIGSFQAVKHGCADMFVQVSVSRGLVADAVGALAALGPGGLDGDLAAAEIAVSRAKSHVGGAAVDVAGRAMQLHGGIGYTWESGVHRFLKRAACNRALFGSPTAHRARLAHRFA</sequence>
<dbReference type="CDD" id="cd00567">
    <property type="entry name" value="ACAD"/>
    <property type="match status" value="1"/>
</dbReference>
<protein>
    <submittedName>
        <fullName evidence="8">Acyl-CoA dehydrogenase domain-containing protein</fullName>
    </submittedName>
</protein>
<organism evidence="8 9">
    <name type="scientific">Pseudofrankia inefficax (strain DSM 45817 / CECT 9037 / DDB 130130 / EuI1c)</name>
    <name type="common">Frankia inefficax</name>
    <dbReference type="NCBI Taxonomy" id="298654"/>
    <lineage>
        <taxon>Bacteria</taxon>
        <taxon>Bacillati</taxon>
        <taxon>Actinomycetota</taxon>
        <taxon>Actinomycetes</taxon>
        <taxon>Frankiales</taxon>
        <taxon>Frankiaceae</taxon>
        <taxon>Pseudofrankia</taxon>
    </lineage>
</organism>
<keyword evidence="3" id="KW-0285">Flavoprotein</keyword>
<dbReference type="Gene3D" id="1.20.140.10">
    <property type="entry name" value="Butyryl-CoA Dehydrogenase, subunit A, domain 3"/>
    <property type="match status" value="1"/>
</dbReference>
<dbReference type="PANTHER" id="PTHR43884:SF20">
    <property type="entry name" value="ACYL-COA DEHYDROGENASE FADE28"/>
    <property type="match status" value="1"/>
</dbReference>
<dbReference type="InterPro" id="IPR009075">
    <property type="entry name" value="AcylCo_DH/oxidase_C"/>
</dbReference>
<evidence type="ECO:0000256" key="3">
    <source>
        <dbReference type="ARBA" id="ARBA00022630"/>
    </source>
</evidence>
<evidence type="ECO:0000256" key="2">
    <source>
        <dbReference type="ARBA" id="ARBA00009347"/>
    </source>
</evidence>
<dbReference type="OrthoDB" id="8677713at2"/>
<keyword evidence="5" id="KW-0560">Oxidoreductase</keyword>
<dbReference type="Proteomes" id="UP000002484">
    <property type="component" value="Chromosome"/>
</dbReference>
<evidence type="ECO:0000256" key="5">
    <source>
        <dbReference type="ARBA" id="ARBA00023002"/>
    </source>
</evidence>
<dbReference type="AlphaFoldDB" id="E3JC19"/>
<proteinExistence type="inferred from homology"/>
<dbReference type="Pfam" id="PF02771">
    <property type="entry name" value="Acyl-CoA_dh_N"/>
    <property type="match status" value="1"/>
</dbReference>
<dbReference type="EMBL" id="CP002299">
    <property type="protein sequence ID" value="ADP83475.1"/>
    <property type="molecule type" value="Genomic_DNA"/>
</dbReference>
<dbReference type="SUPFAM" id="SSF56645">
    <property type="entry name" value="Acyl-CoA dehydrogenase NM domain-like"/>
    <property type="match status" value="1"/>
</dbReference>
<gene>
    <name evidence="8" type="ordered locus">FraEuI1c_5488</name>
</gene>
<evidence type="ECO:0000313" key="8">
    <source>
        <dbReference type="EMBL" id="ADP83475.1"/>
    </source>
</evidence>
<dbReference type="GO" id="GO:0050660">
    <property type="term" value="F:flavin adenine dinucleotide binding"/>
    <property type="evidence" value="ECO:0007669"/>
    <property type="project" value="InterPro"/>
</dbReference>
<dbReference type="GO" id="GO:0003995">
    <property type="term" value="F:acyl-CoA dehydrogenase activity"/>
    <property type="evidence" value="ECO:0007669"/>
    <property type="project" value="TreeGrafter"/>
</dbReference>
<accession>E3JC19</accession>
<dbReference type="InterPro" id="IPR046373">
    <property type="entry name" value="Acyl-CoA_Oxase/DH_mid-dom_sf"/>
</dbReference>
<keyword evidence="9" id="KW-1185">Reference proteome</keyword>
<evidence type="ECO:0000256" key="1">
    <source>
        <dbReference type="ARBA" id="ARBA00001974"/>
    </source>
</evidence>
<comment type="similarity">
    <text evidence="2">Belongs to the acyl-CoA dehydrogenase family.</text>
</comment>
<dbReference type="Pfam" id="PF00441">
    <property type="entry name" value="Acyl-CoA_dh_1"/>
    <property type="match status" value="1"/>
</dbReference>
<dbReference type="STRING" id="298654.FraEuI1c_5488"/>
<keyword evidence="4" id="KW-0274">FAD</keyword>
<feature type="domain" description="Acyl-CoA dehydrogenase/oxidase N-terminal" evidence="7">
    <location>
        <begin position="15"/>
        <end position="123"/>
    </location>
</feature>
<dbReference type="HOGENOM" id="CLU_018204_5_1_11"/>
<comment type="cofactor">
    <cofactor evidence="1">
        <name>FAD</name>
        <dbReference type="ChEBI" id="CHEBI:57692"/>
    </cofactor>
</comment>
<dbReference type="InterPro" id="IPR036250">
    <property type="entry name" value="AcylCo_DH-like_C"/>
</dbReference>
<dbReference type="InterPro" id="IPR009100">
    <property type="entry name" value="AcylCoA_DH/oxidase_NM_dom_sf"/>
</dbReference>
<reference evidence="8 9" key="1">
    <citation type="submission" date="2010-10" db="EMBL/GenBank/DDBJ databases">
        <title>Complete sequence of Frankia sp. EuI1c.</title>
        <authorList>
            <consortium name="US DOE Joint Genome Institute"/>
            <person name="Lucas S."/>
            <person name="Copeland A."/>
            <person name="Lapidus A."/>
            <person name="Cheng J.-F."/>
            <person name="Bruce D."/>
            <person name="Goodwin L."/>
            <person name="Pitluck S."/>
            <person name="Chertkov O."/>
            <person name="Detter J.C."/>
            <person name="Han C."/>
            <person name="Tapia R."/>
            <person name="Land M."/>
            <person name="Hauser L."/>
            <person name="Jeffries C."/>
            <person name="Kyrpides N."/>
            <person name="Ivanova N."/>
            <person name="Mikhailova N."/>
            <person name="Beauchemin N."/>
            <person name="Sen A."/>
            <person name="Sur S.A."/>
            <person name="Gtari M."/>
            <person name="Wall L."/>
            <person name="Tisa L."/>
            <person name="Woyke T."/>
        </authorList>
    </citation>
    <scope>NUCLEOTIDE SEQUENCE [LARGE SCALE GENOMIC DNA]</scope>
    <source>
        <strain evidence="9">DSM 45817 / CECT 9037 / EuI1c</strain>
    </source>
</reference>
<evidence type="ECO:0000313" key="9">
    <source>
        <dbReference type="Proteomes" id="UP000002484"/>
    </source>
</evidence>
<dbReference type="Gene3D" id="1.10.540.10">
    <property type="entry name" value="Acyl-CoA dehydrogenase/oxidase, N-terminal domain"/>
    <property type="match status" value="1"/>
</dbReference>
<dbReference type="Gene3D" id="2.40.110.10">
    <property type="entry name" value="Butyryl-CoA Dehydrogenase, subunit A, domain 2"/>
    <property type="match status" value="1"/>
</dbReference>
<dbReference type="RefSeq" id="WP_013426593.1">
    <property type="nucleotide sequence ID" value="NC_014666.1"/>
</dbReference>
<evidence type="ECO:0000259" key="6">
    <source>
        <dbReference type="Pfam" id="PF00441"/>
    </source>
</evidence>
<evidence type="ECO:0000259" key="7">
    <source>
        <dbReference type="Pfam" id="PF02771"/>
    </source>
</evidence>
<feature type="domain" description="Acyl-CoA dehydrogenase/oxidase C-terminal" evidence="6">
    <location>
        <begin position="229"/>
        <end position="385"/>
    </location>
</feature>
<dbReference type="KEGG" id="fri:FraEuI1c_5488"/>